<dbReference type="AlphaFoldDB" id="A0A1X0WKI1"/>
<proteinExistence type="predicted"/>
<gene>
    <name evidence="1" type="ORF">BS640_02065</name>
</gene>
<dbReference type="EMBL" id="MRWE01000002">
    <property type="protein sequence ID" value="ORJ27274.1"/>
    <property type="molecule type" value="Genomic_DNA"/>
</dbReference>
<sequence>MSQQSNRADVKPATLGILMVKTHFRRYHGDIGNPNTWNFPVRYKVVEEAVPQRMGHLGEFKLLEPFKRAAQALIDEGVDGLTTSCGYLSWYQQQLAEWSPVPVVTSSLLQYVTVRQLLPAHRQPLILTFDETTLKADYLTRVGIPGDAAVAGMPASSAFVRSIREGDTSVSWQTLADEVLSAAEAALKRFPNAGAFVLECTNLAPFSALIRARFGLPVYDTVTLVNGFYAALRPSFWDGGQQWNL</sequence>
<dbReference type="GeneID" id="93567534"/>
<dbReference type="Proteomes" id="UP000192536">
    <property type="component" value="Unassembled WGS sequence"/>
</dbReference>
<dbReference type="RefSeq" id="WP_017489973.1">
    <property type="nucleotide sequence ID" value="NZ_CAUQAZ010000186.1"/>
</dbReference>
<dbReference type="NCBIfam" id="NF005679">
    <property type="entry name" value="PRK07475.1"/>
    <property type="match status" value="1"/>
</dbReference>
<evidence type="ECO:0000313" key="1">
    <source>
        <dbReference type="EMBL" id="ORJ27274.1"/>
    </source>
</evidence>
<evidence type="ECO:0008006" key="3">
    <source>
        <dbReference type="Google" id="ProtNLM"/>
    </source>
</evidence>
<evidence type="ECO:0000313" key="2">
    <source>
        <dbReference type="Proteomes" id="UP000192536"/>
    </source>
</evidence>
<organism evidence="1 2">
    <name type="scientific">Rouxiella badensis</name>
    <dbReference type="NCBI Taxonomy" id="1646377"/>
    <lineage>
        <taxon>Bacteria</taxon>
        <taxon>Pseudomonadati</taxon>
        <taxon>Pseudomonadota</taxon>
        <taxon>Gammaproteobacteria</taxon>
        <taxon>Enterobacterales</taxon>
        <taxon>Yersiniaceae</taxon>
        <taxon>Rouxiella</taxon>
    </lineage>
</organism>
<name>A0A1X0WKI1_9GAMM</name>
<keyword evidence="2" id="KW-1185">Reference proteome</keyword>
<dbReference type="STRING" id="1646377.BS640_02065"/>
<accession>A0A1X0WKI1</accession>
<reference evidence="1 2" key="1">
    <citation type="journal article" date="2017" name="Int. J. Syst. Evol. Microbiol.">
        <title>Rouxiella badensis sp. nov. and Rouxiella silvae sp. nov. isolated from peat bog soil in Germany and emendation of the genus description.</title>
        <authorList>
            <person name="Le Fleche-Mateos A."/>
            <person name="Kugler J.H."/>
            <person name="Hansen S.H."/>
            <person name="Syldatk C."/>
            <person name="Hausmann R."/>
            <person name="Lomprez F."/>
            <person name="Vandenbogaert M."/>
            <person name="Manuguerra J.C."/>
            <person name="Grimont P.A."/>
        </authorList>
    </citation>
    <scope>NUCLEOTIDE SEQUENCE [LARGE SCALE GENOMIC DNA]</scope>
    <source>
        <strain evidence="1 2">DSM 100043</strain>
    </source>
</reference>
<protein>
    <recommendedName>
        <fullName evidence="3">Aspartate/glutamate racemase family protein</fullName>
    </recommendedName>
</protein>
<comment type="caution">
    <text evidence="1">The sequence shown here is derived from an EMBL/GenBank/DDBJ whole genome shotgun (WGS) entry which is preliminary data.</text>
</comment>